<comment type="caution">
    <text evidence="2">The sequence shown here is derived from an EMBL/GenBank/DDBJ whole genome shotgun (WGS) entry which is preliminary data.</text>
</comment>
<reference evidence="2 3" key="1">
    <citation type="submission" date="2024-01" db="EMBL/GenBank/DDBJ databases">
        <title>The genome of the rayed Mediterranean limpet Patella caerulea (Linnaeus, 1758).</title>
        <authorList>
            <person name="Anh-Thu Weber A."/>
            <person name="Halstead-Nussloch G."/>
        </authorList>
    </citation>
    <scope>NUCLEOTIDE SEQUENCE [LARGE SCALE GENOMIC DNA]</scope>
    <source>
        <strain evidence="2">AATW-2023a</strain>
        <tissue evidence="2">Whole specimen</tissue>
    </source>
</reference>
<evidence type="ECO:0000313" key="2">
    <source>
        <dbReference type="EMBL" id="KAK6196375.1"/>
    </source>
</evidence>
<evidence type="ECO:0000313" key="3">
    <source>
        <dbReference type="Proteomes" id="UP001347796"/>
    </source>
</evidence>
<sequence length="116" mass="13299">MSYKVKLHDIFKVPEHIVRFHPQQCEINEDETETVTTNNGDINEYQPLSQPVPALPVTPPLPEVPVELTTPDSDMTETFKPSTAEIEVTSLPNNQSIPPRPQRFRRPPTYLKDYET</sequence>
<gene>
    <name evidence="2" type="ORF">SNE40_001612</name>
</gene>
<dbReference type="AlphaFoldDB" id="A0AAN8QBC4"/>
<protein>
    <submittedName>
        <fullName evidence="2">Uncharacterized protein</fullName>
    </submittedName>
</protein>
<feature type="region of interest" description="Disordered" evidence="1">
    <location>
        <begin position="84"/>
        <end position="116"/>
    </location>
</feature>
<proteinExistence type="predicted"/>
<organism evidence="2 3">
    <name type="scientific">Patella caerulea</name>
    <name type="common">Rayed Mediterranean limpet</name>
    <dbReference type="NCBI Taxonomy" id="87958"/>
    <lineage>
        <taxon>Eukaryota</taxon>
        <taxon>Metazoa</taxon>
        <taxon>Spiralia</taxon>
        <taxon>Lophotrochozoa</taxon>
        <taxon>Mollusca</taxon>
        <taxon>Gastropoda</taxon>
        <taxon>Patellogastropoda</taxon>
        <taxon>Patelloidea</taxon>
        <taxon>Patellidae</taxon>
        <taxon>Patella</taxon>
    </lineage>
</organism>
<dbReference type="Proteomes" id="UP001347796">
    <property type="component" value="Unassembled WGS sequence"/>
</dbReference>
<evidence type="ECO:0000256" key="1">
    <source>
        <dbReference type="SAM" id="MobiDB-lite"/>
    </source>
</evidence>
<accession>A0AAN8QBC4</accession>
<name>A0AAN8QBC4_PATCE</name>
<keyword evidence="3" id="KW-1185">Reference proteome</keyword>
<dbReference type="EMBL" id="JAZGQO010000001">
    <property type="protein sequence ID" value="KAK6196375.1"/>
    <property type="molecule type" value="Genomic_DNA"/>
</dbReference>